<sequence>MTFCASGRFLRFIFLSAIWSFLALAQEAWISEISPEELFFEGTRAEPVGDGKTLLKIGRSSDAFSFPSLLINLPQNSRDLSRRRFIEATFRNIGEAEIDLAFWAVGAPGWDAPVDSASLSPGESRLFSIDLQQRWKGGLVGKIDSSEIRYLRVSLGKNSSGAALEMSPISLRGKTSETASAPPDFQRLDVPDMTAESPAAGRRVRDQLPQFQNTELYHALYLPTDWKPGKRYPIIVEYAGNRWLSPPCHSIGSPEGSRMGYGMSEGKGYIWVNAPFVDFSGKTQALNGWGDPDATARYAIDLVNHVSANYRGDPSAVILTGFSRGAVACGYIGLRDDRVADVWLAFHSCQHFDGDGYGGASFETALAERGPRIKGRPTFHTDNGDEKDLRILFEKLAFPVTYASSDLGAHTDTMFLENRPSTVKLREWLAETVAKKPGTMTISGKVVDKNGKGIGGVLLQSGPTHFTHTRPDGSYSLEGLVIGKREITASHESWKAVHQLDPAEKNLSAIDFQKD</sequence>
<evidence type="ECO:0000313" key="2">
    <source>
        <dbReference type="Proteomes" id="UP001597375"/>
    </source>
</evidence>
<reference evidence="2" key="1">
    <citation type="journal article" date="2019" name="Int. J. Syst. Evol. Microbiol.">
        <title>The Global Catalogue of Microorganisms (GCM) 10K type strain sequencing project: providing services to taxonomists for standard genome sequencing and annotation.</title>
        <authorList>
            <consortium name="The Broad Institute Genomics Platform"/>
            <consortium name="The Broad Institute Genome Sequencing Center for Infectious Disease"/>
            <person name="Wu L."/>
            <person name="Ma J."/>
        </authorList>
    </citation>
    <scope>NUCLEOTIDE SEQUENCE [LARGE SCALE GENOMIC DNA]</scope>
    <source>
        <strain evidence="2">CGMCC 4.7106</strain>
    </source>
</reference>
<dbReference type="Gene3D" id="3.40.50.1820">
    <property type="entry name" value="alpha/beta hydrolase"/>
    <property type="match status" value="1"/>
</dbReference>
<dbReference type="InterPro" id="IPR029058">
    <property type="entry name" value="AB_hydrolase_fold"/>
</dbReference>
<dbReference type="InterPro" id="IPR013784">
    <property type="entry name" value="Carb-bd-like_fold"/>
</dbReference>
<name>A0ABW5D4C3_9BACT</name>
<proteinExistence type="predicted"/>
<dbReference type="RefSeq" id="WP_386817785.1">
    <property type="nucleotide sequence ID" value="NZ_JBHUIT010000001.1"/>
</dbReference>
<organism evidence="1 2">
    <name type="scientific">Luteolibacter algae</name>
    <dbReference type="NCBI Taxonomy" id="454151"/>
    <lineage>
        <taxon>Bacteria</taxon>
        <taxon>Pseudomonadati</taxon>
        <taxon>Verrucomicrobiota</taxon>
        <taxon>Verrucomicrobiia</taxon>
        <taxon>Verrucomicrobiales</taxon>
        <taxon>Verrucomicrobiaceae</taxon>
        <taxon>Luteolibacter</taxon>
    </lineage>
</organism>
<accession>A0ABW5D4C3</accession>
<dbReference type="SUPFAM" id="SSF53474">
    <property type="entry name" value="alpha/beta-Hydrolases"/>
    <property type="match status" value="1"/>
</dbReference>
<keyword evidence="2" id="KW-1185">Reference proteome</keyword>
<dbReference type="EMBL" id="JBHUIT010000001">
    <property type="protein sequence ID" value="MFD2255123.1"/>
    <property type="molecule type" value="Genomic_DNA"/>
</dbReference>
<protein>
    <submittedName>
        <fullName evidence="1">Uncharacterized protein</fullName>
    </submittedName>
</protein>
<comment type="caution">
    <text evidence="1">The sequence shown here is derived from an EMBL/GenBank/DDBJ whole genome shotgun (WGS) entry which is preliminary data.</text>
</comment>
<gene>
    <name evidence="1" type="ORF">ACFSSA_00405</name>
</gene>
<dbReference type="Proteomes" id="UP001597375">
    <property type="component" value="Unassembled WGS sequence"/>
</dbReference>
<dbReference type="SUPFAM" id="SSF49452">
    <property type="entry name" value="Starch-binding domain-like"/>
    <property type="match status" value="1"/>
</dbReference>
<evidence type="ECO:0000313" key="1">
    <source>
        <dbReference type="EMBL" id="MFD2255123.1"/>
    </source>
</evidence>